<feature type="transmembrane region" description="Helical" evidence="7">
    <location>
        <begin position="85"/>
        <end position="107"/>
    </location>
</feature>
<evidence type="ECO:0000256" key="6">
    <source>
        <dbReference type="ARBA" id="ARBA00023136"/>
    </source>
</evidence>
<evidence type="ECO:0000313" key="9">
    <source>
        <dbReference type="EMBL" id="MBD8506900.1"/>
    </source>
</evidence>
<keyword evidence="4 7" id="KW-1133">Transmembrane helix</keyword>
<dbReference type="GO" id="GO:0033281">
    <property type="term" value="C:TAT protein transport complex"/>
    <property type="evidence" value="ECO:0007669"/>
    <property type="project" value="UniProtKB-UniRule"/>
</dbReference>
<keyword evidence="2 7" id="KW-0812">Transmembrane</keyword>
<reference evidence="9" key="1">
    <citation type="submission" date="2020-09" db="EMBL/GenBank/DDBJ databases">
        <title>Hoyosella lacisalsi sp. nov., a halotolerant actinobacterium isolated from soil of Lake Gudzhirganskoe.</title>
        <authorList>
            <person name="Yang Q."/>
            <person name="Guo P.Y."/>
            <person name="Liu S.W."/>
            <person name="Li F.N."/>
            <person name="Sun C.H."/>
        </authorList>
    </citation>
    <scope>NUCLEOTIDE SEQUENCE</scope>
    <source>
        <strain evidence="9">G463</strain>
    </source>
</reference>
<dbReference type="Proteomes" id="UP000642993">
    <property type="component" value="Unassembled WGS sequence"/>
</dbReference>
<evidence type="ECO:0000256" key="1">
    <source>
        <dbReference type="ARBA" id="ARBA00004141"/>
    </source>
</evidence>
<evidence type="ECO:0000256" key="4">
    <source>
        <dbReference type="ARBA" id="ARBA00022989"/>
    </source>
</evidence>
<proteinExistence type="inferred from homology"/>
<dbReference type="Pfam" id="PF00902">
    <property type="entry name" value="TatC"/>
    <property type="match status" value="1"/>
</dbReference>
<feature type="transmembrane region" description="Helical" evidence="7">
    <location>
        <begin position="164"/>
        <end position="194"/>
    </location>
</feature>
<dbReference type="PANTHER" id="PTHR30371">
    <property type="entry name" value="SEC-INDEPENDENT PROTEIN TRANSLOCASE PROTEIN TATC"/>
    <property type="match status" value="1"/>
</dbReference>
<comment type="similarity">
    <text evidence="7">Belongs to the TatC family.</text>
</comment>
<dbReference type="AlphaFoldDB" id="A0A927PLA3"/>
<evidence type="ECO:0000256" key="3">
    <source>
        <dbReference type="ARBA" id="ARBA00022927"/>
    </source>
</evidence>
<keyword evidence="6 7" id="KW-0472">Membrane</keyword>
<dbReference type="PROSITE" id="PS01218">
    <property type="entry name" value="TATC"/>
    <property type="match status" value="1"/>
</dbReference>
<evidence type="ECO:0000256" key="2">
    <source>
        <dbReference type="ARBA" id="ARBA00022692"/>
    </source>
</evidence>
<feature type="transmembrane region" description="Helical" evidence="7">
    <location>
        <begin position="119"/>
        <end position="144"/>
    </location>
</feature>
<keyword evidence="10" id="KW-1185">Reference proteome</keyword>
<dbReference type="PRINTS" id="PR01840">
    <property type="entry name" value="TATCFAMILY"/>
</dbReference>
<gene>
    <name evidence="7 9" type="primary">tatC</name>
    <name evidence="9" type="ORF">HT102_10410</name>
</gene>
<comment type="subcellular location">
    <subcellularLocation>
        <location evidence="7">Cell membrane</location>
        <topology evidence="7">Multi-pass membrane protein</topology>
    </subcellularLocation>
    <subcellularLocation>
        <location evidence="1">Membrane</location>
        <topology evidence="1">Multi-pass membrane protein</topology>
    </subcellularLocation>
</comment>
<keyword evidence="5 7" id="KW-0811">Translocation</keyword>
<organism evidence="9 10">
    <name type="scientific">Lolliginicoccus lacisalsi</name>
    <dbReference type="NCBI Taxonomy" id="2742202"/>
    <lineage>
        <taxon>Bacteria</taxon>
        <taxon>Bacillati</taxon>
        <taxon>Actinomycetota</taxon>
        <taxon>Actinomycetes</taxon>
        <taxon>Mycobacteriales</taxon>
        <taxon>Hoyosellaceae</taxon>
        <taxon>Lolliginicoccus</taxon>
    </lineage>
</organism>
<feature type="transmembrane region" description="Helical" evidence="7">
    <location>
        <begin position="201"/>
        <end position="217"/>
    </location>
</feature>
<sequence>MPLSEHLHELRTRLLIALAAVTLTTILGFLWYSFSVLGMPSLGDLLRGPYCELPQEARASLTQNSDECRLLATGPFEQFMLRLKVAVTAGIVMASPVWLYQVWAFVVPGLHRNERRFGIVFVMIGALLFIAGAVMAYFLVAFALQFLLSIGDNVQITALSGQEYFGFIISLIIIFGVSFELPLIVVMLNVVGILPYEKLKSWRRGIIFALFVFAAFVTPHDPFSMIALALTLTLLFEIAVQFARINDKRRARRAGAWGHLADDESEPLEAPGPVANDASGEQER</sequence>
<evidence type="ECO:0000256" key="7">
    <source>
        <dbReference type="HAMAP-Rule" id="MF_00902"/>
    </source>
</evidence>
<keyword evidence="3 7" id="KW-0653">Protein transport</keyword>
<evidence type="ECO:0000256" key="5">
    <source>
        <dbReference type="ARBA" id="ARBA00023010"/>
    </source>
</evidence>
<keyword evidence="7" id="KW-1003">Cell membrane</keyword>
<evidence type="ECO:0000313" key="10">
    <source>
        <dbReference type="Proteomes" id="UP000642993"/>
    </source>
</evidence>
<dbReference type="NCBIfam" id="TIGR00945">
    <property type="entry name" value="tatC"/>
    <property type="match status" value="1"/>
</dbReference>
<evidence type="ECO:0000256" key="8">
    <source>
        <dbReference type="SAM" id="MobiDB-lite"/>
    </source>
</evidence>
<accession>A0A927PLA3</accession>
<keyword evidence="7" id="KW-0813">Transport</keyword>
<protein>
    <recommendedName>
        <fullName evidence="7">Sec-independent protein translocase protein TatC</fullName>
    </recommendedName>
</protein>
<dbReference type="GO" id="GO:0043953">
    <property type="term" value="P:protein transport by the Tat complex"/>
    <property type="evidence" value="ECO:0007669"/>
    <property type="project" value="UniProtKB-UniRule"/>
</dbReference>
<dbReference type="PANTHER" id="PTHR30371:SF0">
    <property type="entry name" value="SEC-INDEPENDENT PROTEIN TRANSLOCASE PROTEIN TATC, CHLOROPLASTIC-RELATED"/>
    <property type="match status" value="1"/>
</dbReference>
<comment type="caution">
    <text evidence="9">The sequence shown here is derived from an EMBL/GenBank/DDBJ whole genome shotgun (WGS) entry which is preliminary data.</text>
</comment>
<feature type="transmembrane region" description="Helical" evidence="7">
    <location>
        <begin position="223"/>
        <end position="243"/>
    </location>
</feature>
<dbReference type="GO" id="GO:0065002">
    <property type="term" value="P:intracellular protein transmembrane transport"/>
    <property type="evidence" value="ECO:0007669"/>
    <property type="project" value="TreeGrafter"/>
</dbReference>
<name>A0A927PLA3_9ACTN</name>
<dbReference type="GO" id="GO:0009977">
    <property type="term" value="F:proton motive force dependent protein transmembrane transporter activity"/>
    <property type="evidence" value="ECO:0007669"/>
    <property type="project" value="TreeGrafter"/>
</dbReference>
<dbReference type="HAMAP" id="MF_00902">
    <property type="entry name" value="TatC"/>
    <property type="match status" value="1"/>
</dbReference>
<comment type="subunit">
    <text evidence="7">The Tat system comprises two distinct complexes: a TatABC complex, containing multiple copies of TatA, TatB and TatC subunits, and a separate TatA complex, containing only TatA subunits. Substrates initially bind to the TatABC complex, which probably triggers association of the separate TatA complex to form the active translocon.</text>
</comment>
<comment type="function">
    <text evidence="7">Part of the twin-arginine translocation (Tat) system that transports large folded proteins containing a characteristic twin-arginine motif in their signal peptide across membranes. Together with TatB, TatC is part of a receptor directly interacting with Tat signal peptides.</text>
</comment>
<dbReference type="EMBL" id="JACYWE010000005">
    <property type="protein sequence ID" value="MBD8506900.1"/>
    <property type="molecule type" value="Genomic_DNA"/>
</dbReference>
<dbReference type="InterPro" id="IPR002033">
    <property type="entry name" value="TatC"/>
</dbReference>
<feature type="transmembrane region" description="Helical" evidence="7">
    <location>
        <begin position="12"/>
        <end position="34"/>
    </location>
</feature>
<dbReference type="InterPro" id="IPR019820">
    <property type="entry name" value="Sec-indep_translocase_CS"/>
</dbReference>
<feature type="region of interest" description="Disordered" evidence="8">
    <location>
        <begin position="262"/>
        <end position="284"/>
    </location>
</feature>